<gene>
    <name evidence="1" type="ORF">S12H4_52241</name>
</gene>
<dbReference type="EMBL" id="BARW01033122">
    <property type="protein sequence ID" value="GAJ06380.1"/>
    <property type="molecule type" value="Genomic_DNA"/>
</dbReference>
<accession>X1VGR4</accession>
<dbReference type="AlphaFoldDB" id="X1VGR4"/>
<reference evidence="1" key="1">
    <citation type="journal article" date="2014" name="Front. Microbiol.">
        <title>High frequency of phylogenetically diverse reductive dehalogenase-homologous genes in deep subseafloor sedimentary metagenomes.</title>
        <authorList>
            <person name="Kawai M."/>
            <person name="Futagami T."/>
            <person name="Toyoda A."/>
            <person name="Takaki Y."/>
            <person name="Nishi S."/>
            <person name="Hori S."/>
            <person name="Arai W."/>
            <person name="Tsubouchi T."/>
            <person name="Morono Y."/>
            <person name="Uchiyama I."/>
            <person name="Ito T."/>
            <person name="Fujiyama A."/>
            <person name="Inagaki F."/>
            <person name="Takami H."/>
        </authorList>
    </citation>
    <scope>NUCLEOTIDE SEQUENCE</scope>
    <source>
        <strain evidence="1">Expedition CK06-06</strain>
    </source>
</reference>
<sequence length="150" mass="15670">APGLNPESPIRDIYGSEFSMPAVNPTPNPIVFGNNNITVSGLFVNATAHGAGNQTVTIDLWENDPFFDDKLVTVNPTAARPADAIYGTAIQIAGGGTITFVVTNTSGTISGNAGTNEANENPVQLLYGYNPGVAVGYSYPPQRVFNVSQP</sequence>
<evidence type="ECO:0000313" key="1">
    <source>
        <dbReference type="EMBL" id="GAJ06380.1"/>
    </source>
</evidence>
<proteinExistence type="predicted"/>
<comment type="caution">
    <text evidence="1">The sequence shown here is derived from an EMBL/GenBank/DDBJ whole genome shotgun (WGS) entry which is preliminary data.</text>
</comment>
<name>X1VGR4_9ZZZZ</name>
<protein>
    <submittedName>
        <fullName evidence="1">Uncharacterized protein</fullName>
    </submittedName>
</protein>
<feature type="non-terminal residue" evidence="1">
    <location>
        <position position="1"/>
    </location>
</feature>
<organism evidence="1">
    <name type="scientific">marine sediment metagenome</name>
    <dbReference type="NCBI Taxonomy" id="412755"/>
    <lineage>
        <taxon>unclassified sequences</taxon>
        <taxon>metagenomes</taxon>
        <taxon>ecological metagenomes</taxon>
    </lineage>
</organism>